<dbReference type="Pfam" id="PF05593">
    <property type="entry name" value="RHS_repeat"/>
    <property type="match status" value="1"/>
</dbReference>
<comment type="caution">
    <text evidence="4">The sequence shown here is derived from an EMBL/GenBank/DDBJ whole genome shotgun (WGS) entry which is preliminary data.</text>
</comment>
<reference evidence="4 5" key="1">
    <citation type="submission" date="2020-03" db="EMBL/GenBank/DDBJ databases">
        <authorList>
            <person name="Lai Q."/>
        </authorList>
    </citation>
    <scope>NUCLEOTIDE SEQUENCE [LARGE SCALE GENOMIC DNA]</scope>
    <source>
        <strain evidence="4 5">CCUG 25036</strain>
    </source>
</reference>
<evidence type="ECO:0000313" key="5">
    <source>
        <dbReference type="Proteomes" id="UP000490980"/>
    </source>
</evidence>
<name>A0A7X5UEI2_9GAMM</name>
<evidence type="ECO:0000256" key="1">
    <source>
        <dbReference type="ARBA" id="ARBA00022737"/>
    </source>
</evidence>
<dbReference type="InterPro" id="IPR056823">
    <property type="entry name" value="TEN-like_YD-shell"/>
</dbReference>
<evidence type="ECO:0000313" key="4">
    <source>
        <dbReference type="EMBL" id="NII09025.1"/>
    </source>
</evidence>
<keyword evidence="2" id="KW-1133">Transmembrane helix</keyword>
<dbReference type="InterPro" id="IPR022385">
    <property type="entry name" value="Rhs_assc_core"/>
</dbReference>
<dbReference type="NCBIfam" id="TIGR03696">
    <property type="entry name" value="Rhs_assc_core"/>
    <property type="match status" value="1"/>
</dbReference>
<dbReference type="InterPro" id="IPR006530">
    <property type="entry name" value="YD"/>
</dbReference>
<dbReference type="PANTHER" id="PTHR32305">
    <property type="match status" value="1"/>
</dbReference>
<keyword evidence="5" id="KW-1185">Reference proteome</keyword>
<accession>A0A7X5UEI2</accession>
<feature type="domain" description="Teneurin-like YD-shell" evidence="3">
    <location>
        <begin position="674"/>
        <end position="773"/>
    </location>
</feature>
<dbReference type="Proteomes" id="UP000490980">
    <property type="component" value="Unassembled WGS sequence"/>
</dbReference>
<dbReference type="InterPro" id="IPR031325">
    <property type="entry name" value="RHS_repeat"/>
</dbReference>
<dbReference type="Pfam" id="PF25023">
    <property type="entry name" value="TEN_YD-shell"/>
    <property type="match status" value="1"/>
</dbReference>
<protein>
    <recommendedName>
        <fullName evidence="3">Teneurin-like YD-shell domain-containing protein</fullName>
    </recommendedName>
</protein>
<proteinExistence type="predicted"/>
<keyword evidence="2" id="KW-0812">Transmembrane</keyword>
<evidence type="ECO:0000256" key="2">
    <source>
        <dbReference type="SAM" id="Phobius"/>
    </source>
</evidence>
<dbReference type="PANTHER" id="PTHR32305:SF15">
    <property type="entry name" value="PROTEIN RHSA-RELATED"/>
    <property type="match status" value="1"/>
</dbReference>
<gene>
    <name evidence="4" type="ORF">HBF25_21795</name>
</gene>
<keyword evidence="2" id="KW-0472">Membrane</keyword>
<keyword evidence="1" id="KW-0677">Repeat</keyword>
<feature type="transmembrane region" description="Helical" evidence="2">
    <location>
        <begin position="1183"/>
        <end position="1204"/>
    </location>
</feature>
<organism evidence="4 5">
    <name type="scientific">Luteibacter anthropi</name>
    <dbReference type="NCBI Taxonomy" id="564369"/>
    <lineage>
        <taxon>Bacteria</taxon>
        <taxon>Pseudomonadati</taxon>
        <taxon>Pseudomonadota</taxon>
        <taxon>Gammaproteobacteria</taxon>
        <taxon>Lysobacterales</taxon>
        <taxon>Rhodanobacteraceae</taxon>
        <taxon>Luteibacter</taxon>
    </lineage>
</organism>
<dbReference type="Gene3D" id="2.180.10.10">
    <property type="entry name" value="RHS repeat-associated core"/>
    <property type="match status" value="1"/>
</dbReference>
<dbReference type="EMBL" id="JAARLZ010000019">
    <property type="protein sequence ID" value="NII09025.1"/>
    <property type="molecule type" value="Genomic_DNA"/>
</dbReference>
<dbReference type="RefSeq" id="WP_166952933.1">
    <property type="nucleotide sequence ID" value="NZ_JAARLZ010000019.1"/>
</dbReference>
<feature type="transmembrane region" description="Helical" evidence="2">
    <location>
        <begin position="1129"/>
        <end position="1147"/>
    </location>
</feature>
<dbReference type="InterPro" id="IPR050708">
    <property type="entry name" value="T6SS_VgrG/RHS"/>
</dbReference>
<sequence>MPNGYQTEIVQGNRKTIHVYTSSHAEKEETTVTDEKHIFISHPDHELLIPKRKSSISLKTYRHIRKEAAENYVKAKTDEEKFEALADEKTTHASISYIRFIDGRSSLKLDVSSRTAYAYASSDPEFDDANPTKEIGVFATPTENDFTSLYFGRMDPEKDSSLPKNFFSKPGEQDDPSSLQAGMVIPPTLAQGFIKTIDNRQTIVAMIEEDESCITYWKDYNYHNITGLNRKKIETTKQACGPMLDATLIQKITWWEDDDFRKGLKKSITQGNNDADDDGNENIVAGTGTSLAFAYELNDDQTELTTTTTETRSGISRTTRETVSTLSGRLIEHVDADNNKATYAYDAHGRLVTHVVCAQSPTYAETTTYAYPSPGRVEITDPDGQKHASEHDGGDQPILEQVWHADTSAWRNVKTITYDALGRESVVREFDYLADGTALQSACTTEYDDWGEACRHTYSDGRKEFNEYDPIARVREEWSGTASDKQRKRTTYNLNGSVAKVESVDTNGDVTCTDTYTYRENGWLLELSRVTPHGTHTTTYRYDAIGRVTREAHKEGGSTYAYDYEYPTDWLINEPTKRTVTWDSTTRTLGERTFDTWGRCTTLTRAGITETYTYSGATPAPATRTHGDGTSLTYTTLPEMGHQLASLRQGTLSQSFSYLHGSTRTSSATEGAAKVDCEHDINERIIKQTTTVRTGVTRTVERSYTSAGRLLSDNDGGGHAASYTYNTQGQRVTTTAGDVTTTHAYDAQGRLASDTIVRGADTVTVTYTYDSEGKETRRRFLKSGAGGFDYTLTHSYFGDDRIDSVEWQDGSTSKGKRSYTYTASGCIKSCRYTGDWQPRTPADKTISQQDFTVDGLGNVTACTTTFDGGSCTSRYTYDTTSGCKLTGVTHDHADYPAAKVPVYDTNGRVTRDITGRTYTYDWLGRLTQAGSRYYTYTPLNGLSATGQGNAEHHLVYDGTNLRSELKPDNDGRWLAPGSAGCTVQTVKRSGVLRILFELRDIDGTVLLTFDATAKTPKYHTYTAWGAHSSTETDSLLGFKGEYRDPLNDQYPLGCGYRSYHPDGMQFGVPDDWSPFGDGGPQSHGCFDGDPANMADPSGHMAVGSGAMNRGLRRIWGDTLPGPLGMGKEGGIFSAVLWSVLGIMTAAITGGASLLLTAALVGLAVVAAATSIAAVIIQDTNPELAAILGWVSFATTIAGGVGFLGMKIAGLTIKLARSGYQLARKLIEKGAQGAQWLARQGRDALSRIRGQAFRSPGTVLTPKASYANQMLGDPLPRGKLPSVWGDLKDKVADLTFDSIHGTWGEHLSGFVNLGDVNTVVCTVTGAIGNADAAHSDMGGYFNSLTNNMTWAPWGNWTAPRSASNSSFLGRTIGRGLRFR</sequence>
<feature type="transmembrane region" description="Helical" evidence="2">
    <location>
        <begin position="1154"/>
        <end position="1177"/>
    </location>
</feature>
<dbReference type="NCBIfam" id="TIGR01643">
    <property type="entry name" value="YD_repeat_2x"/>
    <property type="match status" value="2"/>
</dbReference>
<evidence type="ECO:0000259" key="3">
    <source>
        <dbReference type="Pfam" id="PF25023"/>
    </source>
</evidence>